<evidence type="ECO:0000256" key="1">
    <source>
        <dbReference type="SAM" id="Phobius"/>
    </source>
</evidence>
<evidence type="ECO:0008006" key="4">
    <source>
        <dbReference type="Google" id="ProtNLM"/>
    </source>
</evidence>
<comment type="caution">
    <text evidence="2">The sequence shown here is derived from an EMBL/GenBank/DDBJ whole genome shotgun (WGS) entry which is preliminary data.</text>
</comment>
<dbReference type="EMBL" id="DAKRPA010000096">
    <property type="protein sequence ID" value="DAZ98801.1"/>
    <property type="molecule type" value="Genomic_DNA"/>
</dbReference>
<gene>
    <name evidence="2" type="ORF">N0F65_000957</name>
</gene>
<dbReference type="Proteomes" id="UP001146120">
    <property type="component" value="Unassembled WGS sequence"/>
</dbReference>
<keyword evidence="3" id="KW-1185">Reference proteome</keyword>
<proteinExistence type="predicted"/>
<reference evidence="2" key="2">
    <citation type="journal article" date="2023" name="Microbiol Resour">
        <title>Decontamination and Annotation of the Draft Genome Sequence of the Oomycete Lagenidium giganteum ARSEF 373.</title>
        <authorList>
            <person name="Morgan W.R."/>
            <person name="Tartar A."/>
        </authorList>
    </citation>
    <scope>NUCLEOTIDE SEQUENCE</scope>
    <source>
        <strain evidence="2">ARSEF 373</strain>
    </source>
</reference>
<feature type="transmembrane region" description="Helical" evidence="1">
    <location>
        <begin position="20"/>
        <end position="42"/>
    </location>
</feature>
<keyword evidence="1" id="KW-0472">Membrane</keyword>
<keyword evidence="1" id="KW-0812">Transmembrane</keyword>
<keyword evidence="1" id="KW-1133">Transmembrane helix</keyword>
<reference evidence="2" key="1">
    <citation type="submission" date="2022-11" db="EMBL/GenBank/DDBJ databases">
        <authorList>
            <person name="Morgan W.R."/>
            <person name="Tartar A."/>
        </authorList>
    </citation>
    <scope>NUCLEOTIDE SEQUENCE</scope>
    <source>
        <strain evidence="2">ARSEF 373</strain>
    </source>
</reference>
<dbReference type="PANTHER" id="PTHR33205">
    <property type="entry name" value="TRANSMEMBRANE PROTEIN"/>
    <property type="match status" value="1"/>
</dbReference>
<name>A0AAV2YZ01_9STRA</name>
<accession>A0AAV2YZ01</accession>
<evidence type="ECO:0000313" key="2">
    <source>
        <dbReference type="EMBL" id="DAZ98801.1"/>
    </source>
</evidence>
<dbReference type="AlphaFoldDB" id="A0AAV2YZ01"/>
<dbReference type="PANTHER" id="PTHR33205:SF1">
    <property type="entry name" value="TRANSMEMBRANE PROTEIN"/>
    <property type="match status" value="1"/>
</dbReference>
<sequence>MLRIIDTGNDSVPFQQFQCFIFPSRFLFAIGLALIFSFRWNLPPTLRCIPKQHDSKKTCRMRKRLRQEREYHPPCCSFPRDLSQTAALTAPL</sequence>
<protein>
    <recommendedName>
        <fullName evidence="4">Transmembrane protein</fullName>
    </recommendedName>
</protein>
<evidence type="ECO:0000313" key="3">
    <source>
        <dbReference type="Proteomes" id="UP001146120"/>
    </source>
</evidence>
<organism evidence="2 3">
    <name type="scientific">Lagenidium giganteum</name>
    <dbReference type="NCBI Taxonomy" id="4803"/>
    <lineage>
        <taxon>Eukaryota</taxon>
        <taxon>Sar</taxon>
        <taxon>Stramenopiles</taxon>
        <taxon>Oomycota</taxon>
        <taxon>Peronosporomycetes</taxon>
        <taxon>Pythiales</taxon>
        <taxon>Pythiaceae</taxon>
    </lineage>
</organism>